<dbReference type="SMART" id="SM00220">
    <property type="entry name" value="S_TKc"/>
    <property type="match status" value="1"/>
</dbReference>
<name>A0A0F9ZGX8_TRIHA</name>
<comment type="similarity">
    <text evidence="1">Belongs to the protein kinase superfamily. CAMK Ser/Thr protein kinase family. CHEK2 subfamily.</text>
</comment>
<dbReference type="Proteomes" id="UP000034112">
    <property type="component" value="Unassembled WGS sequence"/>
</dbReference>
<evidence type="ECO:0000256" key="1">
    <source>
        <dbReference type="ARBA" id="ARBA00005575"/>
    </source>
</evidence>
<feature type="domain" description="Protein kinase" evidence="3">
    <location>
        <begin position="273"/>
        <end position="577"/>
    </location>
</feature>
<dbReference type="PANTHER" id="PTHR44167">
    <property type="entry name" value="OVARIAN-SPECIFIC SERINE/THREONINE-PROTEIN KINASE LOK-RELATED"/>
    <property type="match status" value="1"/>
</dbReference>
<reference evidence="5" key="1">
    <citation type="journal article" date="2015" name="Genome Announc.">
        <title>Draft whole-genome sequence of the biocontrol agent Trichoderma harzianum T6776.</title>
        <authorList>
            <person name="Baroncelli R."/>
            <person name="Piaggeschi G."/>
            <person name="Fiorini L."/>
            <person name="Bertolini E."/>
            <person name="Zapparata A."/>
            <person name="Pe M.E."/>
            <person name="Sarrocco S."/>
            <person name="Vannacci G."/>
        </authorList>
    </citation>
    <scope>NUCLEOTIDE SEQUENCE [LARGE SCALE GENOMIC DNA]</scope>
    <source>
        <strain evidence="5">T6776</strain>
    </source>
</reference>
<keyword evidence="4" id="KW-0418">Kinase</keyword>
<feature type="domain" description="FHA" evidence="2">
    <location>
        <begin position="135"/>
        <end position="197"/>
    </location>
</feature>
<dbReference type="PANTHER" id="PTHR44167:SF24">
    <property type="entry name" value="SERINE_THREONINE-PROTEIN KINASE CHK2"/>
    <property type="match status" value="1"/>
</dbReference>
<accession>A0A0F9ZGX8</accession>
<protein>
    <submittedName>
        <fullName evidence="4">STE protein kinase</fullName>
    </submittedName>
</protein>
<dbReference type="GO" id="GO:0005524">
    <property type="term" value="F:ATP binding"/>
    <property type="evidence" value="ECO:0007669"/>
    <property type="project" value="InterPro"/>
</dbReference>
<dbReference type="InterPro" id="IPR000719">
    <property type="entry name" value="Prot_kinase_dom"/>
</dbReference>
<dbReference type="Gene3D" id="1.10.510.10">
    <property type="entry name" value="Transferase(Phosphotransferase) domain 1"/>
    <property type="match status" value="1"/>
</dbReference>
<dbReference type="SUPFAM" id="SSF56112">
    <property type="entry name" value="Protein kinase-like (PK-like)"/>
    <property type="match status" value="1"/>
</dbReference>
<dbReference type="GO" id="GO:0005634">
    <property type="term" value="C:nucleus"/>
    <property type="evidence" value="ECO:0007669"/>
    <property type="project" value="TreeGrafter"/>
</dbReference>
<dbReference type="GO" id="GO:0004674">
    <property type="term" value="F:protein serine/threonine kinase activity"/>
    <property type="evidence" value="ECO:0007669"/>
    <property type="project" value="TreeGrafter"/>
</dbReference>
<evidence type="ECO:0000259" key="2">
    <source>
        <dbReference type="PROSITE" id="PS50006"/>
    </source>
</evidence>
<dbReference type="InterPro" id="IPR000253">
    <property type="entry name" value="FHA_dom"/>
</dbReference>
<dbReference type="PROSITE" id="PS50011">
    <property type="entry name" value="PROTEIN_KINASE_DOM"/>
    <property type="match status" value="1"/>
</dbReference>
<organism evidence="4 5">
    <name type="scientific">Trichoderma harzianum</name>
    <name type="common">Hypocrea lixii</name>
    <dbReference type="NCBI Taxonomy" id="5544"/>
    <lineage>
        <taxon>Eukaryota</taxon>
        <taxon>Fungi</taxon>
        <taxon>Dikarya</taxon>
        <taxon>Ascomycota</taxon>
        <taxon>Pezizomycotina</taxon>
        <taxon>Sordariomycetes</taxon>
        <taxon>Hypocreomycetidae</taxon>
        <taxon>Hypocreales</taxon>
        <taxon>Hypocreaceae</taxon>
        <taxon>Trichoderma</taxon>
    </lineage>
</organism>
<evidence type="ECO:0000259" key="3">
    <source>
        <dbReference type="PROSITE" id="PS50011"/>
    </source>
</evidence>
<evidence type="ECO:0000313" key="5">
    <source>
        <dbReference type="Proteomes" id="UP000034112"/>
    </source>
</evidence>
<dbReference type="GO" id="GO:0044773">
    <property type="term" value="P:mitotic DNA damage checkpoint signaling"/>
    <property type="evidence" value="ECO:0007669"/>
    <property type="project" value="TreeGrafter"/>
</dbReference>
<proteinExistence type="inferred from homology"/>
<dbReference type="EMBL" id="JOKZ01000318">
    <property type="protein sequence ID" value="KKO99536.1"/>
    <property type="molecule type" value="Genomic_DNA"/>
</dbReference>
<dbReference type="InterPro" id="IPR011009">
    <property type="entry name" value="Kinase-like_dom_sf"/>
</dbReference>
<dbReference type="AlphaFoldDB" id="A0A0F9ZGX8"/>
<evidence type="ECO:0000313" key="4">
    <source>
        <dbReference type="EMBL" id="KKO99536.1"/>
    </source>
</evidence>
<dbReference type="Pfam" id="PF00069">
    <property type="entry name" value="Pkinase"/>
    <property type="match status" value="1"/>
</dbReference>
<dbReference type="PROSITE" id="PS50006">
    <property type="entry name" value="FHA_DOMAIN"/>
    <property type="match status" value="1"/>
</dbReference>
<dbReference type="OMA" id="HEMSEYD"/>
<sequence>MASPSSVATILDPLGFNSPAGRALMVLRPENEAAKWAFSQVVDFIKEQDAQSDDDDLVTDVRSHYAKFMWFSDEQVYDSAVSRFVNHSTILESPSSPSSLSSSTSSLEEPCPTMIWTGFYFLDSNIKTLHSDCGWLVGRLSKRGVSFAQPTVDILLTDNRAGNVARRHAVINFSPETRLATVSLEFGNSAVVNATSLTSKGGVAGCALGQNRIHFGDLMYSLEYTSYCLRPQGQTDLSSHITGIHGDNQPTKEVLQATPTPQTTNVQTIGKYTITGGLTGRGTFGRVRPAVGPDGQKIVAVKTMEARPGRIQYTREKIALMDFIAQRAQAEKQQNVLTMIESIHIKGRQVDEFHIVLEPYIGFTLSEIPKDTHHTKYELILHDCLRGLAFLHAHGIVHTDIKPENIGLLDFHKNEMHRPAQPSSYSRPPRTVILDIDSMEQIPRGQTAIKAAPGSNGTVGFHSPEHEMSEYDGRTDVWALGVSLFKAIFGTFPWSYGTEGNPWRKDRDVVEARDKFHARYEKAVGKVTDNYRNLGEPLCDFLVAAFRFPDSEMASQRRSRPTSAECVDIIVEKSELLKERLAREARLVTEATIATTETGDAMQSGYTYKRPAPDSYQQTKKREMEYSHQNRHRIVDAISRIDHIDKLGVEKAQIVAE</sequence>
<comment type="caution">
    <text evidence="4">The sequence shown here is derived from an EMBL/GenBank/DDBJ whole genome shotgun (WGS) entry which is preliminary data.</text>
</comment>
<gene>
    <name evidence="4" type="ORF">THAR02_08370</name>
</gene>
<keyword evidence="4" id="KW-0808">Transferase</keyword>
<dbReference type="OrthoDB" id="5979581at2759"/>